<dbReference type="PANTHER" id="PTHR47708:SF2">
    <property type="entry name" value="SI:CH73-132F6.5"/>
    <property type="match status" value="1"/>
</dbReference>
<organism evidence="2 3">
    <name type="scientific">Clostridium aromativorans</name>
    <dbReference type="NCBI Taxonomy" id="2836848"/>
    <lineage>
        <taxon>Bacteria</taxon>
        <taxon>Bacillati</taxon>
        <taxon>Bacillota</taxon>
        <taxon>Clostridia</taxon>
        <taxon>Eubacteriales</taxon>
        <taxon>Clostridiaceae</taxon>
        <taxon>Clostridium</taxon>
    </lineage>
</organism>
<sequence length="99" mass="11191">MKLRDIAHSRTGDKGNISNISLIAYRDDDYELIKKIVTAKRVKNWFRDTVKGEVIRYELPKICALNFVMYDALGGGVTRSLSLDTHGKCLSSVLLDMDI</sequence>
<dbReference type="EMBL" id="JAJJPB010000002">
    <property type="protein sequence ID" value="MCC9293822.1"/>
    <property type="molecule type" value="Genomic_DNA"/>
</dbReference>
<keyword evidence="3" id="KW-1185">Reference proteome</keyword>
<accession>A0ABS8N212</accession>
<reference evidence="2" key="1">
    <citation type="submission" date="2021-11" db="EMBL/GenBank/DDBJ databases">
        <authorList>
            <person name="Qingchun L."/>
            <person name="Dong Z."/>
            <person name="Zongwei Q."/>
            <person name="Jia Z."/>
            <person name="Duotao L."/>
        </authorList>
    </citation>
    <scope>NUCLEOTIDE SEQUENCE</scope>
    <source>
        <strain evidence="2">WLY-B-L2</strain>
    </source>
</reference>
<evidence type="ECO:0000313" key="2">
    <source>
        <dbReference type="EMBL" id="MCC9293822.1"/>
    </source>
</evidence>
<proteinExistence type="predicted"/>
<feature type="domain" description="AtuA-like ferredoxin-fold" evidence="1">
    <location>
        <begin position="1"/>
        <end position="99"/>
    </location>
</feature>
<comment type="caution">
    <text evidence="2">The sequence shown here is derived from an EMBL/GenBank/DDBJ whole genome shotgun (WGS) entry which is preliminary data.</text>
</comment>
<evidence type="ECO:0000259" key="1">
    <source>
        <dbReference type="Pfam" id="PF23544"/>
    </source>
</evidence>
<dbReference type="InterPro" id="IPR056362">
    <property type="entry name" value="AtuA-like_ferredoxin_dom"/>
</dbReference>
<evidence type="ECO:0000313" key="3">
    <source>
        <dbReference type="Proteomes" id="UP001165422"/>
    </source>
</evidence>
<name>A0ABS8N212_9CLOT</name>
<gene>
    <name evidence="2" type="ORF">LN736_02920</name>
</gene>
<dbReference type="Proteomes" id="UP001165422">
    <property type="component" value="Unassembled WGS sequence"/>
</dbReference>
<dbReference type="PANTHER" id="PTHR47708">
    <property type="match status" value="1"/>
</dbReference>
<dbReference type="Pfam" id="PF23544">
    <property type="entry name" value="AtuA_ferredoxin"/>
    <property type="match status" value="1"/>
</dbReference>
<dbReference type="RefSeq" id="WP_229980793.1">
    <property type="nucleotide sequence ID" value="NZ_JAJJPB010000002.1"/>
</dbReference>
<protein>
    <recommendedName>
        <fullName evidence="1">AtuA-like ferredoxin-fold domain-containing protein</fullName>
    </recommendedName>
</protein>